<keyword evidence="9" id="KW-1005">Bacterial flagellum biogenesis</keyword>
<protein>
    <recommendedName>
        <fullName evidence="5">Flagellar biosynthetic protein FliP</fullName>
    </recommendedName>
</protein>
<dbReference type="InterPro" id="IPR005837">
    <property type="entry name" value="FliP"/>
</dbReference>
<feature type="transmembrane region" description="Helical" evidence="15">
    <location>
        <begin position="148"/>
        <end position="174"/>
    </location>
</feature>
<dbReference type="PRINTS" id="PR01302">
    <property type="entry name" value="TYPE3IMPPROT"/>
</dbReference>
<dbReference type="RefSeq" id="WP_207003435.1">
    <property type="nucleotide sequence ID" value="NZ_JAEKJR010000002.1"/>
</dbReference>
<feature type="transmembrane region" description="Helical" evidence="15">
    <location>
        <begin position="49"/>
        <end position="67"/>
    </location>
</feature>
<evidence type="ECO:0000256" key="1">
    <source>
        <dbReference type="ARBA" id="ARBA00003663"/>
    </source>
</evidence>
<dbReference type="PANTHER" id="PTHR30587">
    <property type="entry name" value="FLAGELLAR BIOSYNTHETIC PROTEIN FLIP"/>
    <property type="match status" value="1"/>
</dbReference>
<keyword evidence="14" id="KW-1006">Bacterial flagellum protein export</keyword>
<accession>A0ABS3EA29</accession>
<comment type="function">
    <text evidence="1">Plays a role in the flagellum-specific transport system.</text>
</comment>
<evidence type="ECO:0000256" key="2">
    <source>
        <dbReference type="ARBA" id="ARBA00004117"/>
    </source>
</evidence>
<name>A0ABS3EA29_9GAMM</name>
<dbReference type="PROSITE" id="PS01061">
    <property type="entry name" value="FLIP_2"/>
    <property type="match status" value="1"/>
</dbReference>
<keyword evidence="17" id="KW-1185">Reference proteome</keyword>
<evidence type="ECO:0000313" key="16">
    <source>
        <dbReference type="EMBL" id="MBN8432144.1"/>
    </source>
</evidence>
<keyword evidence="10" id="KW-0653">Protein transport</keyword>
<organism evidence="16 17">
    <name type="scientific">Microbulbifer salipaludis</name>
    <dbReference type="NCBI Taxonomy" id="187980"/>
    <lineage>
        <taxon>Bacteria</taxon>
        <taxon>Pseudomonadati</taxon>
        <taxon>Pseudomonadota</taxon>
        <taxon>Gammaproteobacteria</taxon>
        <taxon>Cellvibrionales</taxon>
        <taxon>Microbulbiferaceae</taxon>
        <taxon>Microbulbifer</taxon>
    </lineage>
</organism>
<comment type="subcellular location">
    <subcellularLocation>
        <location evidence="2">Bacterial flagellum basal body</location>
    </subcellularLocation>
    <subcellularLocation>
        <location evidence="3">Cell membrane</location>
        <topology evidence="3">Multi-pass membrane protein</topology>
    </subcellularLocation>
</comment>
<evidence type="ECO:0000256" key="11">
    <source>
        <dbReference type="ARBA" id="ARBA00022989"/>
    </source>
</evidence>
<keyword evidence="11 15" id="KW-1133">Transmembrane helix</keyword>
<dbReference type="InterPro" id="IPR005838">
    <property type="entry name" value="T3SS_IM_P"/>
</dbReference>
<evidence type="ECO:0000256" key="8">
    <source>
        <dbReference type="ARBA" id="ARBA00022692"/>
    </source>
</evidence>
<proteinExistence type="inferred from homology"/>
<comment type="caution">
    <text evidence="16">The sequence shown here is derived from an EMBL/GenBank/DDBJ whole genome shotgun (WGS) entry which is preliminary data.</text>
</comment>
<dbReference type="Pfam" id="PF00813">
    <property type="entry name" value="FliP"/>
    <property type="match status" value="1"/>
</dbReference>
<dbReference type="Proteomes" id="UP000664293">
    <property type="component" value="Unassembled WGS sequence"/>
</dbReference>
<evidence type="ECO:0000256" key="12">
    <source>
        <dbReference type="ARBA" id="ARBA00023136"/>
    </source>
</evidence>
<evidence type="ECO:0000256" key="14">
    <source>
        <dbReference type="ARBA" id="ARBA00023225"/>
    </source>
</evidence>
<evidence type="ECO:0000256" key="7">
    <source>
        <dbReference type="ARBA" id="ARBA00022475"/>
    </source>
</evidence>
<evidence type="ECO:0000256" key="5">
    <source>
        <dbReference type="ARBA" id="ARBA00021714"/>
    </source>
</evidence>
<comment type="similarity">
    <text evidence="4">Belongs to the FliP/MopC/SpaP family.</text>
</comment>
<dbReference type="PANTHER" id="PTHR30587:SF0">
    <property type="entry name" value="FLAGELLAR BIOSYNTHETIC PROTEIN FLIP"/>
    <property type="match status" value="1"/>
</dbReference>
<evidence type="ECO:0000256" key="6">
    <source>
        <dbReference type="ARBA" id="ARBA00022448"/>
    </source>
</evidence>
<evidence type="ECO:0000256" key="9">
    <source>
        <dbReference type="ARBA" id="ARBA00022795"/>
    </source>
</evidence>
<evidence type="ECO:0000256" key="4">
    <source>
        <dbReference type="ARBA" id="ARBA00006257"/>
    </source>
</evidence>
<sequence length="208" mass="22789">MAEQFNWFTILTSLTFLPFFLVAVTPFLRFIIVYSAIRYALGLQQSPPNIVLIALAIFTTIAVMGDVPSQIYSGVLLPLSEQDITLKVAADEIVQVAKGWMLPRVSGDDLEAVYAMSQSTVPATAEEVSITKLMPAYMLSELAYGFKAAFFVMVPFLLVDLVVSGVLMSLGMIMLPPITVSMPIKLMLFVLLDGWSLITLNLAQSTII</sequence>
<evidence type="ECO:0000313" key="17">
    <source>
        <dbReference type="Proteomes" id="UP000664293"/>
    </source>
</evidence>
<keyword evidence="12 15" id="KW-0472">Membrane</keyword>
<dbReference type="EMBL" id="JAEKJR010000002">
    <property type="protein sequence ID" value="MBN8432144.1"/>
    <property type="molecule type" value="Genomic_DNA"/>
</dbReference>
<keyword evidence="7" id="KW-1003">Cell membrane</keyword>
<evidence type="ECO:0000256" key="13">
    <source>
        <dbReference type="ARBA" id="ARBA00023143"/>
    </source>
</evidence>
<gene>
    <name evidence="16" type="ORF">JF535_14930</name>
</gene>
<dbReference type="PRINTS" id="PR00951">
    <property type="entry name" value="FLGBIOSNFLIP"/>
</dbReference>
<feature type="transmembrane region" description="Helical" evidence="15">
    <location>
        <begin position="186"/>
        <end position="207"/>
    </location>
</feature>
<feature type="transmembrane region" description="Helical" evidence="15">
    <location>
        <begin position="16"/>
        <end position="37"/>
    </location>
</feature>
<evidence type="ECO:0000256" key="15">
    <source>
        <dbReference type="SAM" id="Phobius"/>
    </source>
</evidence>
<keyword evidence="8 15" id="KW-0812">Transmembrane</keyword>
<keyword evidence="13" id="KW-0975">Bacterial flagellum</keyword>
<evidence type="ECO:0000256" key="10">
    <source>
        <dbReference type="ARBA" id="ARBA00022927"/>
    </source>
</evidence>
<keyword evidence="6" id="KW-0813">Transport</keyword>
<evidence type="ECO:0000256" key="3">
    <source>
        <dbReference type="ARBA" id="ARBA00004651"/>
    </source>
</evidence>
<reference evidence="16 17" key="1">
    <citation type="submission" date="2020-12" db="EMBL/GenBank/DDBJ databases">
        <title>Oil enriched cultivation method for isolating marine PHA-producing bacteria.</title>
        <authorList>
            <person name="Zheng W."/>
            <person name="Yu S."/>
            <person name="Huang Y."/>
        </authorList>
    </citation>
    <scope>NUCLEOTIDE SEQUENCE [LARGE SCALE GENOMIC DNA]</scope>
    <source>
        <strain evidence="16 17">SN0-2</strain>
    </source>
</reference>